<evidence type="ECO:0000256" key="5">
    <source>
        <dbReference type="ARBA" id="ARBA00023136"/>
    </source>
</evidence>
<protein>
    <submittedName>
        <fullName evidence="8">Unannotated protein</fullName>
    </submittedName>
</protein>
<sequence length="436" mass="44655">MSKKISGAVGRTPLLKGLPREVAVLSAVAFCVALGFGILLPALPVFARTFDVSALQASAVISVFALARFVTAPVAGTLVDRLGERLVLGTGLFIVAGSSLAAGFSQSYLQLIVLRGVGGLGSSMFTVSALALLLRVVDDTQRGRASSAYQGGFLLGGVAGPAVGGLVVAWSIRAPFFVYAATLIVAGIVALVFLANSRLHEREEMVSGGEAGKLETLRLALKGGAYRAALAVNLITGFLILGLRSSVVPLFVTEGMQKGASLTGIGFLVAAGFQAVLLLPAGRLSDTAGRRKAMLYGTIGTTIGMIALTATDIAVNGWGTTAVAGTALFLLAMAIQGVASAFLGSAPTAVVGDIMGGKRGGIVVATFQMMNDFGVILGPLVAGLLVDLFDFDWAFAAAAGLSLIAVIFVWLMPETLNRRGSLTLRPPETPAAKELT</sequence>
<dbReference type="InterPro" id="IPR011701">
    <property type="entry name" value="MFS"/>
</dbReference>
<dbReference type="CDD" id="cd17325">
    <property type="entry name" value="MFS_MdtG_SLC18_like"/>
    <property type="match status" value="1"/>
</dbReference>
<dbReference type="PANTHER" id="PTHR23506:SF23">
    <property type="entry name" value="GH10249P"/>
    <property type="match status" value="1"/>
</dbReference>
<dbReference type="GO" id="GO:0016020">
    <property type="term" value="C:membrane"/>
    <property type="evidence" value="ECO:0007669"/>
    <property type="project" value="UniProtKB-SubCell"/>
</dbReference>
<evidence type="ECO:0000256" key="3">
    <source>
        <dbReference type="ARBA" id="ARBA00022692"/>
    </source>
</evidence>
<evidence type="ECO:0000259" key="7">
    <source>
        <dbReference type="PROSITE" id="PS50850"/>
    </source>
</evidence>
<evidence type="ECO:0000256" key="1">
    <source>
        <dbReference type="ARBA" id="ARBA00004141"/>
    </source>
</evidence>
<accession>A0A6J6U914</accession>
<feature type="transmembrane region" description="Helical" evidence="6">
    <location>
        <begin position="112"/>
        <end position="137"/>
    </location>
</feature>
<feature type="transmembrane region" description="Helical" evidence="6">
    <location>
        <begin position="327"/>
        <end position="350"/>
    </location>
</feature>
<keyword evidence="3 6" id="KW-0812">Transmembrane</keyword>
<keyword evidence="4 6" id="KW-1133">Transmembrane helix</keyword>
<dbReference type="PRINTS" id="PR01035">
    <property type="entry name" value="TCRTETA"/>
</dbReference>
<feature type="transmembrane region" description="Helical" evidence="6">
    <location>
        <begin position="149"/>
        <end position="170"/>
    </location>
</feature>
<feature type="transmembrane region" description="Helical" evidence="6">
    <location>
        <begin position="228"/>
        <end position="247"/>
    </location>
</feature>
<feature type="transmembrane region" description="Helical" evidence="6">
    <location>
        <begin position="393"/>
        <end position="412"/>
    </location>
</feature>
<dbReference type="Gene3D" id="1.20.1250.20">
    <property type="entry name" value="MFS general substrate transporter like domains"/>
    <property type="match status" value="2"/>
</dbReference>
<organism evidence="8">
    <name type="scientific">freshwater metagenome</name>
    <dbReference type="NCBI Taxonomy" id="449393"/>
    <lineage>
        <taxon>unclassified sequences</taxon>
        <taxon>metagenomes</taxon>
        <taxon>ecological metagenomes</taxon>
    </lineage>
</organism>
<evidence type="ECO:0000256" key="4">
    <source>
        <dbReference type="ARBA" id="ARBA00022989"/>
    </source>
</evidence>
<dbReference type="PANTHER" id="PTHR23506">
    <property type="entry name" value="GH10249P"/>
    <property type="match status" value="1"/>
</dbReference>
<feature type="transmembrane region" description="Helical" evidence="6">
    <location>
        <begin position="293"/>
        <end position="315"/>
    </location>
</feature>
<proteinExistence type="predicted"/>
<name>A0A6J6U914_9ZZZZ</name>
<dbReference type="InterPro" id="IPR036259">
    <property type="entry name" value="MFS_trans_sf"/>
</dbReference>
<evidence type="ECO:0000256" key="2">
    <source>
        <dbReference type="ARBA" id="ARBA00022448"/>
    </source>
</evidence>
<dbReference type="SUPFAM" id="SSF103473">
    <property type="entry name" value="MFS general substrate transporter"/>
    <property type="match status" value="1"/>
</dbReference>
<feature type="domain" description="Major facilitator superfamily (MFS) profile" evidence="7">
    <location>
        <begin position="21"/>
        <end position="417"/>
    </location>
</feature>
<dbReference type="GO" id="GO:0022857">
    <property type="term" value="F:transmembrane transporter activity"/>
    <property type="evidence" value="ECO:0007669"/>
    <property type="project" value="InterPro"/>
</dbReference>
<dbReference type="AlphaFoldDB" id="A0A6J6U914"/>
<feature type="transmembrane region" description="Helical" evidence="6">
    <location>
        <begin position="21"/>
        <end position="43"/>
    </location>
</feature>
<dbReference type="InterPro" id="IPR050930">
    <property type="entry name" value="MFS_Vesicular_Transporter"/>
</dbReference>
<feature type="transmembrane region" description="Helical" evidence="6">
    <location>
        <begin position="259"/>
        <end position="281"/>
    </location>
</feature>
<keyword evidence="2" id="KW-0813">Transport</keyword>
<feature type="transmembrane region" description="Helical" evidence="6">
    <location>
        <begin position="86"/>
        <end position="106"/>
    </location>
</feature>
<feature type="transmembrane region" description="Helical" evidence="6">
    <location>
        <begin position="176"/>
        <end position="195"/>
    </location>
</feature>
<dbReference type="PROSITE" id="PS50850">
    <property type="entry name" value="MFS"/>
    <property type="match status" value="1"/>
</dbReference>
<comment type="subcellular location">
    <subcellularLocation>
        <location evidence="1">Membrane</location>
        <topology evidence="1">Multi-pass membrane protein</topology>
    </subcellularLocation>
</comment>
<dbReference type="EMBL" id="CAEZZA010000172">
    <property type="protein sequence ID" value="CAB4756320.1"/>
    <property type="molecule type" value="Genomic_DNA"/>
</dbReference>
<keyword evidence="5 6" id="KW-0472">Membrane</keyword>
<gene>
    <name evidence="8" type="ORF">UFOPK2809_01153</name>
</gene>
<reference evidence="8" key="1">
    <citation type="submission" date="2020-05" db="EMBL/GenBank/DDBJ databases">
        <authorList>
            <person name="Chiriac C."/>
            <person name="Salcher M."/>
            <person name="Ghai R."/>
            <person name="Kavagutti S V."/>
        </authorList>
    </citation>
    <scope>NUCLEOTIDE SEQUENCE</scope>
</reference>
<dbReference type="InterPro" id="IPR001958">
    <property type="entry name" value="Tet-R_TetA/multi-R_MdtG-like"/>
</dbReference>
<dbReference type="Pfam" id="PF07690">
    <property type="entry name" value="MFS_1"/>
    <property type="match status" value="1"/>
</dbReference>
<feature type="transmembrane region" description="Helical" evidence="6">
    <location>
        <begin position="362"/>
        <end position="381"/>
    </location>
</feature>
<evidence type="ECO:0000256" key="6">
    <source>
        <dbReference type="SAM" id="Phobius"/>
    </source>
</evidence>
<evidence type="ECO:0000313" key="8">
    <source>
        <dbReference type="EMBL" id="CAB4756320.1"/>
    </source>
</evidence>
<dbReference type="InterPro" id="IPR020846">
    <property type="entry name" value="MFS_dom"/>
</dbReference>
<feature type="transmembrane region" description="Helical" evidence="6">
    <location>
        <begin position="55"/>
        <end position="79"/>
    </location>
</feature>